<sequence>MLSFARSVRQLRAFILSLCMIVPLLPARPVRAASPPGEETIVFLRHGEKPEAGLGQLSCKGLNRSLALPTVLSSQFGRPDAVFAPDPSKQKVDAGALYDYVRPLATIEPTAIAAGLPIDTTFGYDEIAKLQTALTAPKYRSSLIFVAWEHSEIQDLVAELLKDNGGDPAAMPKKWKGKDFDSLYVVRITTGGAGPTATFEAKAEGLDDVADDCPVR</sequence>
<dbReference type="Proteomes" id="UP000249499">
    <property type="component" value="Chromosome"/>
</dbReference>
<organism evidence="1 2">
    <name type="scientific">Rhizobium tumorigenes</name>
    <dbReference type="NCBI Taxonomy" id="2041385"/>
    <lineage>
        <taxon>Bacteria</taxon>
        <taxon>Pseudomonadati</taxon>
        <taxon>Pseudomonadota</taxon>
        <taxon>Alphaproteobacteria</taxon>
        <taxon>Hyphomicrobiales</taxon>
        <taxon>Rhizobiaceae</taxon>
        <taxon>Rhizobium/Agrobacterium group</taxon>
        <taxon>Rhizobium</taxon>
    </lineage>
</organism>
<keyword evidence="2" id="KW-1185">Reference proteome</keyword>
<evidence type="ECO:0008006" key="3">
    <source>
        <dbReference type="Google" id="ProtNLM"/>
    </source>
</evidence>
<dbReference type="KEGG" id="rtu:PR017_17235"/>
<proteinExistence type="predicted"/>
<protein>
    <recommendedName>
        <fullName evidence="3">Histidine phosphatase family protein</fullName>
    </recommendedName>
</protein>
<accession>A0AAF1K4K1</accession>
<dbReference type="RefSeq" id="WP_240538823.1">
    <property type="nucleotide sequence ID" value="NZ_CP117255.1"/>
</dbReference>
<evidence type="ECO:0000313" key="1">
    <source>
        <dbReference type="EMBL" id="WFR95480.1"/>
    </source>
</evidence>
<evidence type="ECO:0000313" key="2">
    <source>
        <dbReference type="Proteomes" id="UP000249499"/>
    </source>
</evidence>
<reference evidence="2" key="2">
    <citation type="journal article" date="2023" name="MicrobiologyOpen">
        <title>Genomics of the tumorigenes clade of the family Rhizobiaceae and description of Rhizobium rhododendri sp. nov.</title>
        <authorList>
            <person name="Kuzmanovic N."/>
            <person name="diCenzo G.C."/>
            <person name="Bunk B."/>
            <person name="Sproeer C."/>
            <person name="Fruehling A."/>
            <person name="Neumann-Schaal M."/>
            <person name="Overmann J."/>
            <person name="Smalla K."/>
        </authorList>
    </citation>
    <scope>NUCLEOTIDE SEQUENCE [LARGE SCALE GENOMIC DNA]</scope>
    <source>
        <strain evidence="2">1078</strain>
    </source>
</reference>
<gene>
    <name evidence="1" type="ORF">PR017_17235</name>
</gene>
<dbReference type="AlphaFoldDB" id="A0AAF1K4K1"/>
<name>A0AAF1K4K1_9HYPH</name>
<reference evidence="1 2" key="1">
    <citation type="journal article" date="2018" name="Sci. Rep.">
        <title>Rhizobium tumorigenes sp. nov., a novel plant tumorigenic bacterium isolated from cane gall tumors on thornless blackberry.</title>
        <authorList>
            <person name="Kuzmanovi N."/>
            <person name="Smalla K."/>
            <person name="Gronow S."/>
            <person name="PuBawska J."/>
        </authorList>
    </citation>
    <scope>NUCLEOTIDE SEQUENCE [LARGE SCALE GENOMIC DNA]</scope>
    <source>
        <strain evidence="1 2">1078</strain>
    </source>
</reference>
<dbReference type="EMBL" id="CP117255">
    <property type="protein sequence ID" value="WFR95480.1"/>
    <property type="molecule type" value="Genomic_DNA"/>
</dbReference>